<proteinExistence type="predicted"/>
<evidence type="ECO:0000313" key="2">
    <source>
        <dbReference type="Proteomes" id="UP000012220"/>
    </source>
</evidence>
<dbReference type="AlphaFoldDB" id="N1UCP5"/>
<dbReference type="BioCyc" id="LINT1085541:G11IQ-5660-MONOMER"/>
<sequence length="58" mass="6833">MILSSESDKKIPEEIQNTLLEALNRYTNGLIYRNSYISNTDFLLKKLSCSTRYLVFKR</sequence>
<comment type="caution">
    <text evidence="1">The sequence shown here is derived from an EMBL/GenBank/DDBJ whole genome shotgun (WGS) entry which is preliminary data.</text>
</comment>
<dbReference type="Proteomes" id="UP000012220">
    <property type="component" value="Unassembled WGS sequence"/>
</dbReference>
<gene>
    <name evidence="1" type="ORF">LEP1GSC115_0166</name>
</gene>
<organism evidence="1 2">
    <name type="scientific">Leptospira interrogans serovar Australis str. 200703203</name>
    <dbReference type="NCBI Taxonomy" id="1085541"/>
    <lineage>
        <taxon>Bacteria</taxon>
        <taxon>Pseudomonadati</taxon>
        <taxon>Spirochaetota</taxon>
        <taxon>Spirochaetia</taxon>
        <taxon>Leptospirales</taxon>
        <taxon>Leptospiraceae</taxon>
        <taxon>Leptospira</taxon>
    </lineage>
</organism>
<protein>
    <submittedName>
        <fullName evidence="1">Uncharacterized protein</fullName>
    </submittedName>
</protein>
<reference evidence="1 2" key="1">
    <citation type="submission" date="2013-02" db="EMBL/GenBank/DDBJ databases">
        <authorList>
            <person name="Harkins D.M."/>
            <person name="Durkin A.S."/>
            <person name="Brinkac L.M."/>
            <person name="Haft D.H."/>
            <person name="Selengut J.D."/>
            <person name="Sanka R."/>
            <person name="DePew J."/>
            <person name="Purushe J."/>
            <person name="Picardeau M."/>
            <person name="Werts C."/>
            <person name="Goarant C."/>
            <person name="Vinetz J.M."/>
            <person name="Sutton G.G."/>
            <person name="Nierman W.C."/>
            <person name="Fouts D.E."/>
        </authorList>
    </citation>
    <scope>NUCLEOTIDE SEQUENCE [LARGE SCALE GENOMIC DNA]</scope>
    <source>
        <strain evidence="1 2">200703203</strain>
    </source>
</reference>
<evidence type="ECO:0000313" key="1">
    <source>
        <dbReference type="EMBL" id="EMY22617.1"/>
    </source>
</evidence>
<dbReference type="EMBL" id="AHNY02000292">
    <property type="protein sequence ID" value="EMY22617.1"/>
    <property type="molecule type" value="Genomic_DNA"/>
</dbReference>
<name>N1UCP5_LEPIR</name>
<accession>N1UCP5</accession>